<dbReference type="RefSeq" id="WP_272178592.1">
    <property type="nucleotide sequence ID" value="NZ_JAQOSK010000022.1"/>
</dbReference>
<comment type="caution">
    <text evidence="3">The sequence shown here is derived from an EMBL/GenBank/DDBJ whole genome shotgun (WGS) entry which is preliminary data.</text>
</comment>
<keyword evidence="3" id="KW-0378">Hydrolase</keyword>
<evidence type="ECO:0000256" key="1">
    <source>
        <dbReference type="SAM" id="SignalP"/>
    </source>
</evidence>
<dbReference type="PANTHER" id="PTHR37981">
    <property type="entry name" value="LIPASE 2"/>
    <property type="match status" value="1"/>
</dbReference>
<reference evidence="3 4" key="1">
    <citation type="journal article" date="2015" name="Int. J. Syst. Evol. Microbiol.">
        <title>Streptomyces gilvifuscus sp. nov., an actinomycete that produces antibacterial compounds isolated from soil.</title>
        <authorList>
            <person name="Nguyen T.M."/>
            <person name="Kim J."/>
        </authorList>
    </citation>
    <scope>NUCLEOTIDE SEQUENCE [LARGE SCALE GENOMIC DNA]</scope>
    <source>
        <strain evidence="3 4">T113</strain>
    </source>
</reference>
<organism evidence="3 4">
    <name type="scientific">Streptomyces gilvifuscus</name>
    <dbReference type="NCBI Taxonomy" id="1550617"/>
    <lineage>
        <taxon>Bacteria</taxon>
        <taxon>Bacillati</taxon>
        <taxon>Actinomycetota</taxon>
        <taxon>Actinomycetes</taxon>
        <taxon>Kitasatosporales</taxon>
        <taxon>Streptomycetaceae</taxon>
        <taxon>Streptomyces</taxon>
    </lineage>
</organism>
<dbReference type="SUPFAM" id="SSF52266">
    <property type="entry name" value="SGNH hydrolase"/>
    <property type="match status" value="1"/>
</dbReference>
<evidence type="ECO:0000259" key="2">
    <source>
        <dbReference type="Pfam" id="PF13472"/>
    </source>
</evidence>
<feature type="signal peptide" evidence="1">
    <location>
        <begin position="1"/>
        <end position="37"/>
    </location>
</feature>
<keyword evidence="1" id="KW-0732">Signal</keyword>
<dbReference type="Proteomes" id="UP001221328">
    <property type="component" value="Unassembled WGS sequence"/>
</dbReference>
<dbReference type="Gene3D" id="3.40.50.1110">
    <property type="entry name" value="SGNH hydrolase"/>
    <property type="match status" value="1"/>
</dbReference>
<feature type="domain" description="SGNH hydrolase-type esterase" evidence="2">
    <location>
        <begin position="46"/>
        <end position="316"/>
    </location>
</feature>
<keyword evidence="4" id="KW-1185">Reference proteome</keyword>
<gene>
    <name evidence="3" type="ORF">PO587_39110</name>
</gene>
<protein>
    <submittedName>
        <fullName evidence="3">SGNH/GDSL hydrolase family protein</fullName>
    </submittedName>
</protein>
<sequence length="328" mass="35020">MPHHARSRRRRSAIVTAALAPVAALIALFAVPASGQAAPSGSPYVALGDSYSSGEGNPPYLPPTDTHDDQCHRSLDAYPEVLGHQGLFSPQPFNPDTDFVACSGADTLSLRAGRSHEVGQLNALGPATTTVTLSVGGNDLGFSDLAQICIHAGLYGHPNCKNDKVSNPVGGAKITRAQREIWLTDHLDLHSLYQEIHTRAPQARIYVLLYPHLIAMRGRACSTGPGSYSARNIIWFHDLVDYLDQHITSEASIARGAGADVRVVDPRPAFDNGHTLCSGASWIHGVRFHTADCTRASWGAACFVGTFHPTREGQQAFADAVRQASSAS</sequence>
<dbReference type="EMBL" id="JAQOSK010000022">
    <property type="protein sequence ID" value="MDC2960449.1"/>
    <property type="molecule type" value="Genomic_DNA"/>
</dbReference>
<evidence type="ECO:0000313" key="3">
    <source>
        <dbReference type="EMBL" id="MDC2960449.1"/>
    </source>
</evidence>
<dbReference type="InterPro" id="IPR013830">
    <property type="entry name" value="SGNH_hydro"/>
</dbReference>
<proteinExistence type="predicted"/>
<dbReference type="PROSITE" id="PS51318">
    <property type="entry name" value="TAT"/>
    <property type="match status" value="1"/>
</dbReference>
<dbReference type="Pfam" id="PF13472">
    <property type="entry name" value="Lipase_GDSL_2"/>
    <property type="match status" value="1"/>
</dbReference>
<dbReference type="InterPro" id="IPR006311">
    <property type="entry name" value="TAT_signal"/>
</dbReference>
<name>A0ABT5G6M6_9ACTN</name>
<evidence type="ECO:0000313" key="4">
    <source>
        <dbReference type="Proteomes" id="UP001221328"/>
    </source>
</evidence>
<accession>A0ABT5G6M6</accession>
<dbReference type="InterPro" id="IPR036514">
    <property type="entry name" value="SGNH_hydro_sf"/>
</dbReference>
<dbReference type="GO" id="GO:0016787">
    <property type="term" value="F:hydrolase activity"/>
    <property type="evidence" value="ECO:0007669"/>
    <property type="project" value="UniProtKB-KW"/>
</dbReference>
<dbReference type="PANTHER" id="PTHR37981:SF1">
    <property type="entry name" value="SGNH HYDROLASE-TYPE ESTERASE DOMAIN-CONTAINING PROTEIN"/>
    <property type="match status" value="1"/>
</dbReference>
<feature type="chain" id="PRO_5045879516" evidence="1">
    <location>
        <begin position="38"/>
        <end position="328"/>
    </location>
</feature>
<dbReference type="InterPro" id="IPR037460">
    <property type="entry name" value="SEST-like"/>
</dbReference>
<dbReference type="CDD" id="cd01823">
    <property type="entry name" value="SEST_like"/>
    <property type="match status" value="1"/>
</dbReference>